<gene>
    <name evidence="7" type="ORF">SAMN05444515_10191</name>
</gene>
<comment type="similarity">
    <text evidence="4">Belongs to the cytochrome b5 family.</text>
</comment>
<protein>
    <submittedName>
        <fullName evidence="7">Cytochrome b5-like Heme/Steroid binding domain-containing protein</fullName>
    </submittedName>
</protein>
<dbReference type="Gene3D" id="3.10.120.10">
    <property type="entry name" value="Cytochrome b5-like heme/steroid binding domain"/>
    <property type="match status" value="1"/>
</dbReference>
<dbReference type="GO" id="GO:0016020">
    <property type="term" value="C:membrane"/>
    <property type="evidence" value="ECO:0007669"/>
    <property type="project" value="TreeGrafter"/>
</dbReference>
<evidence type="ECO:0000259" key="6">
    <source>
        <dbReference type="PROSITE" id="PS50255"/>
    </source>
</evidence>
<feature type="chain" id="PRO_5011731696" evidence="5">
    <location>
        <begin position="35"/>
        <end position="134"/>
    </location>
</feature>
<dbReference type="PROSITE" id="PS50255">
    <property type="entry name" value="CYTOCHROME_B5_2"/>
    <property type="match status" value="1"/>
</dbReference>
<feature type="domain" description="Cytochrome b5 heme-binding" evidence="6">
    <location>
        <begin position="41"/>
        <end position="121"/>
    </location>
</feature>
<dbReference type="GO" id="GO:0020037">
    <property type="term" value="F:heme binding"/>
    <property type="evidence" value="ECO:0007669"/>
    <property type="project" value="TreeGrafter"/>
</dbReference>
<evidence type="ECO:0000313" key="8">
    <source>
        <dbReference type="Proteomes" id="UP000199256"/>
    </source>
</evidence>
<keyword evidence="1" id="KW-0349">Heme</keyword>
<dbReference type="InterPro" id="IPR050668">
    <property type="entry name" value="Cytochrome_b5"/>
</dbReference>
<dbReference type="InterPro" id="IPR001199">
    <property type="entry name" value="Cyt_B5-like_heme/steroid-bd"/>
</dbReference>
<keyword evidence="2" id="KW-0479">Metal-binding</keyword>
<dbReference type="SUPFAM" id="SSF55856">
    <property type="entry name" value="Cytochrome b5-like heme/steroid binding domain"/>
    <property type="match status" value="1"/>
</dbReference>
<dbReference type="Proteomes" id="UP000199256">
    <property type="component" value="Unassembled WGS sequence"/>
</dbReference>
<evidence type="ECO:0000256" key="4">
    <source>
        <dbReference type="ARBA" id="ARBA00038168"/>
    </source>
</evidence>
<name>A0A1H7F380_9GAMM</name>
<evidence type="ECO:0000256" key="3">
    <source>
        <dbReference type="ARBA" id="ARBA00023004"/>
    </source>
</evidence>
<dbReference type="EMBL" id="FOAA01000001">
    <property type="protein sequence ID" value="SEK20274.1"/>
    <property type="molecule type" value="Genomic_DNA"/>
</dbReference>
<keyword evidence="8" id="KW-1185">Reference proteome</keyword>
<dbReference type="OrthoDB" id="8173637at2"/>
<keyword evidence="3" id="KW-0408">Iron</keyword>
<dbReference type="STRING" id="1396821.SAMN05444515_10191"/>
<dbReference type="RefSeq" id="WP_090250452.1">
    <property type="nucleotide sequence ID" value="NZ_FOAA01000001.1"/>
</dbReference>
<dbReference type="SMART" id="SM01117">
    <property type="entry name" value="Cyt-b5"/>
    <property type="match status" value="1"/>
</dbReference>
<keyword evidence="5" id="KW-0732">Signal</keyword>
<sequence>MPSTRRVRSTPRRPWETTAFALGALLILPLAAQADDPAPSLPVITQEELAQHDQPEDCWKAIHGKVYDISEYLPQHAGPPAMVEPWCGREATEAWETKGYGAAHSDAARTLLEDYLIGIYEGEPEATAADGQQD</sequence>
<evidence type="ECO:0000256" key="1">
    <source>
        <dbReference type="ARBA" id="ARBA00022617"/>
    </source>
</evidence>
<reference evidence="8" key="1">
    <citation type="submission" date="2016-10" db="EMBL/GenBank/DDBJ databases">
        <authorList>
            <person name="Varghese N."/>
            <person name="Submissions S."/>
        </authorList>
    </citation>
    <scope>NUCLEOTIDE SEQUENCE [LARGE SCALE GENOMIC DNA]</scope>
    <source>
        <strain evidence="8">DSM 241</strain>
    </source>
</reference>
<proteinExistence type="inferred from homology"/>
<accession>A0A1H7F380</accession>
<evidence type="ECO:0000256" key="5">
    <source>
        <dbReference type="SAM" id="SignalP"/>
    </source>
</evidence>
<evidence type="ECO:0000313" key="7">
    <source>
        <dbReference type="EMBL" id="SEK20274.1"/>
    </source>
</evidence>
<dbReference type="InterPro" id="IPR036400">
    <property type="entry name" value="Cyt_B5-like_heme/steroid_sf"/>
</dbReference>
<dbReference type="AlphaFoldDB" id="A0A1H7F380"/>
<dbReference type="Pfam" id="PF00173">
    <property type="entry name" value="Cyt-b5"/>
    <property type="match status" value="1"/>
</dbReference>
<evidence type="ECO:0000256" key="2">
    <source>
        <dbReference type="ARBA" id="ARBA00022723"/>
    </source>
</evidence>
<organism evidence="7 8">
    <name type="scientific">Ectothiorhodospira marina</name>
    <dbReference type="NCBI Taxonomy" id="1396821"/>
    <lineage>
        <taxon>Bacteria</taxon>
        <taxon>Pseudomonadati</taxon>
        <taxon>Pseudomonadota</taxon>
        <taxon>Gammaproteobacteria</taxon>
        <taxon>Chromatiales</taxon>
        <taxon>Ectothiorhodospiraceae</taxon>
        <taxon>Ectothiorhodospira</taxon>
    </lineage>
</organism>
<feature type="signal peptide" evidence="5">
    <location>
        <begin position="1"/>
        <end position="34"/>
    </location>
</feature>
<dbReference type="GO" id="GO:0046872">
    <property type="term" value="F:metal ion binding"/>
    <property type="evidence" value="ECO:0007669"/>
    <property type="project" value="UniProtKB-KW"/>
</dbReference>
<dbReference type="PANTHER" id="PTHR19359">
    <property type="entry name" value="CYTOCHROME B5"/>
    <property type="match status" value="1"/>
</dbReference>